<reference evidence="1" key="1">
    <citation type="submission" date="2014-11" db="EMBL/GenBank/DDBJ databases">
        <authorList>
            <person name="Amaro Gonzalez C."/>
        </authorList>
    </citation>
    <scope>NUCLEOTIDE SEQUENCE</scope>
</reference>
<dbReference type="AlphaFoldDB" id="A0A0E9VPK1"/>
<organism evidence="1">
    <name type="scientific">Anguilla anguilla</name>
    <name type="common">European freshwater eel</name>
    <name type="synonym">Muraena anguilla</name>
    <dbReference type="NCBI Taxonomy" id="7936"/>
    <lineage>
        <taxon>Eukaryota</taxon>
        <taxon>Metazoa</taxon>
        <taxon>Chordata</taxon>
        <taxon>Craniata</taxon>
        <taxon>Vertebrata</taxon>
        <taxon>Euteleostomi</taxon>
        <taxon>Actinopterygii</taxon>
        <taxon>Neopterygii</taxon>
        <taxon>Teleostei</taxon>
        <taxon>Anguilliformes</taxon>
        <taxon>Anguillidae</taxon>
        <taxon>Anguilla</taxon>
    </lineage>
</organism>
<reference evidence="1" key="2">
    <citation type="journal article" date="2015" name="Fish Shellfish Immunol.">
        <title>Early steps in the European eel (Anguilla anguilla)-Vibrio vulnificus interaction in the gills: Role of the RtxA13 toxin.</title>
        <authorList>
            <person name="Callol A."/>
            <person name="Pajuelo D."/>
            <person name="Ebbesson L."/>
            <person name="Teles M."/>
            <person name="MacKenzie S."/>
            <person name="Amaro C."/>
        </authorList>
    </citation>
    <scope>NUCLEOTIDE SEQUENCE</scope>
</reference>
<sequence length="49" mass="5736">MSVGLAVTCTPVCRHMASQEQVLAQTLLFLRQRFHIFWKKISYCFSMLD</sequence>
<accession>A0A0E9VPK1</accession>
<evidence type="ECO:0000313" key="1">
    <source>
        <dbReference type="EMBL" id="JAH79997.1"/>
    </source>
</evidence>
<protein>
    <submittedName>
        <fullName evidence="1">Uncharacterized protein</fullName>
    </submittedName>
</protein>
<proteinExistence type="predicted"/>
<name>A0A0E9VPK1_ANGAN</name>
<dbReference type="EMBL" id="GBXM01028580">
    <property type="protein sequence ID" value="JAH79997.1"/>
    <property type="molecule type" value="Transcribed_RNA"/>
</dbReference>